<keyword evidence="1" id="KW-0732">Signal</keyword>
<organism evidence="2 3">
    <name type="scientific">Francisella uliginis</name>
    <dbReference type="NCBI Taxonomy" id="573570"/>
    <lineage>
        <taxon>Bacteria</taxon>
        <taxon>Pseudomonadati</taxon>
        <taxon>Pseudomonadota</taxon>
        <taxon>Gammaproteobacteria</taxon>
        <taxon>Thiotrichales</taxon>
        <taxon>Francisellaceae</taxon>
        <taxon>Francisella</taxon>
    </lineage>
</organism>
<dbReference type="Proteomes" id="UP000184222">
    <property type="component" value="Chromosome"/>
</dbReference>
<evidence type="ECO:0008006" key="4">
    <source>
        <dbReference type="Google" id="ProtNLM"/>
    </source>
</evidence>
<evidence type="ECO:0000313" key="3">
    <source>
        <dbReference type="Proteomes" id="UP000184222"/>
    </source>
</evidence>
<name>A0A1L4BT12_9GAMM</name>
<keyword evidence="3" id="KW-1185">Reference proteome</keyword>
<sequence length="71" mass="8459">MLKKTIFLLFLISTLSSCASSQDEFHNKDLWDKYQKRNSHLTYSDTFSKLENAQEHHKSYFNYTPYGADFK</sequence>
<protein>
    <recommendedName>
        <fullName evidence="4">Lipoprotein</fullName>
    </recommendedName>
</protein>
<dbReference type="KEGG" id="frx:F7310_06240"/>
<reference evidence="2 3" key="1">
    <citation type="journal article" date="2016" name="Appl. Environ. Microbiol.">
        <title>Whole genome relationships among Francisella bacteria of diverse origin define new species and provide specific regions for detection.</title>
        <authorList>
            <person name="Challacombe J.F."/>
            <person name="Petersen J.M."/>
            <person name="Gallegos-Graves V."/>
            <person name="Hodge D."/>
            <person name="Pillai S."/>
            <person name="Kuske C.R."/>
        </authorList>
    </citation>
    <scope>NUCLEOTIDE SEQUENCE [LARGE SCALE GENOMIC DNA]</scope>
    <source>
        <strain evidence="3">TX07-7310</strain>
    </source>
</reference>
<dbReference type="RefSeq" id="WP_072712585.1">
    <property type="nucleotide sequence ID" value="NZ_CP016796.1"/>
</dbReference>
<gene>
    <name evidence="2" type="ORF">F7310_06240</name>
</gene>
<dbReference type="EMBL" id="CP016796">
    <property type="protein sequence ID" value="API86979.1"/>
    <property type="molecule type" value="Genomic_DNA"/>
</dbReference>
<evidence type="ECO:0000313" key="2">
    <source>
        <dbReference type="EMBL" id="API86979.1"/>
    </source>
</evidence>
<feature type="chain" id="PRO_5012679245" description="Lipoprotein" evidence="1">
    <location>
        <begin position="20"/>
        <end position="71"/>
    </location>
</feature>
<dbReference type="STRING" id="573570.F7310_06240"/>
<feature type="signal peptide" evidence="1">
    <location>
        <begin position="1"/>
        <end position="19"/>
    </location>
</feature>
<accession>A0A1L4BT12</accession>
<dbReference type="AlphaFoldDB" id="A0A1L4BT12"/>
<proteinExistence type="predicted"/>
<evidence type="ECO:0000256" key="1">
    <source>
        <dbReference type="SAM" id="SignalP"/>
    </source>
</evidence>
<dbReference type="PROSITE" id="PS51257">
    <property type="entry name" value="PROKAR_LIPOPROTEIN"/>
    <property type="match status" value="1"/>
</dbReference>